<dbReference type="InterPro" id="IPR003423">
    <property type="entry name" value="OMP_efflux"/>
</dbReference>
<proteinExistence type="inferred from homology"/>
<dbReference type="GO" id="GO:0005886">
    <property type="term" value="C:plasma membrane"/>
    <property type="evidence" value="ECO:0007669"/>
    <property type="project" value="UniProtKB-SubCell"/>
</dbReference>
<comment type="similarity">
    <text evidence="2 9">Belongs to the outer membrane factor (OMF) (TC 1.B.17) family.</text>
</comment>
<keyword evidence="11" id="KW-1185">Reference proteome</keyword>
<sequence length="482" mass="50929">MPRHGGWLAASALIAALASTLVLTLAGCASSAGIAPRSAEIAPESVGLPASAPAAAVAPRLDEAWWTGLGDPVLDGLVQKALAGSPTLKVAQARLDRAVAGADSARANDGIQGDVKLEATRQRYTENGMIPKPLAGSIENSGTIQASASYEIDFFGKHRKAIESAVGVQRATEADMAAARLVLASQVSRNYLQLARLFEQREVAVRALAQRDEMLGLIRQRVAAGLDTNVELRQGEGALPETRQAVEVLDEQIALTRHALAALTVQAPSALNDLVPRLQNLHGFTLPDTLPADLIARRPDVSAARWRVEAAAKDSQSFKTQFYPNVNLVAFAGFSSIGLDRLLQSGSQQYGIGPAIHLPLFDQARLRAGLRGKTADVDAAVETYNGAVIDAVRDVADQLASARAVARQQNEQQQAGVAAEAAYDLATQRYKAGLGTYLTVLNAESNVLQQRRSAADLRARALDVQVSLARALGGGYVGPQVH</sequence>
<keyword evidence="6 9" id="KW-0472">Membrane</keyword>
<evidence type="ECO:0000256" key="5">
    <source>
        <dbReference type="ARBA" id="ARBA00022729"/>
    </source>
</evidence>
<reference evidence="10 11" key="1">
    <citation type="submission" date="2016-04" db="EMBL/GenBank/DDBJ databases">
        <title>Complete genome sequence of natural rubber-degrading, novel Gram-negative bacterium, Rhizobacter gummiphilus strain NS21.</title>
        <authorList>
            <person name="Tabata M."/>
            <person name="Kasai D."/>
            <person name="Fukuda M."/>
        </authorList>
    </citation>
    <scope>NUCLEOTIDE SEQUENCE [LARGE SCALE GENOMIC DNA]</scope>
    <source>
        <strain evidence="10 11">NS21</strain>
    </source>
</reference>
<comment type="subcellular location">
    <subcellularLocation>
        <location evidence="9">Cell membrane</location>
        <topology evidence="9">Lipid-anchor</topology>
    </subcellularLocation>
    <subcellularLocation>
        <location evidence="1">Membrane</location>
    </subcellularLocation>
</comment>
<accession>A0A1W6LHT3</accession>
<evidence type="ECO:0000256" key="2">
    <source>
        <dbReference type="ARBA" id="ARBA00007613"/>
    </source>
</evidence>
<dbReference type="Proteomes" id="UP000193427">
    <property type="component" value="Chromosome"/>
</dbReference>
<protein>
    <submittedName>
        <fullName evidence="10">RND transporter</fullName>
    </submittedName>
</protein>
<evidence type="ECO:0000256" key="4">
    <source>
        <dbReference type="ARBA" id="ARBA00022692"/>
    </source>
</evidence>
<dbReference type="PROSITE" id="PS51257">
    <property type="entry name" value="PROKAR_LIPOPROTEIN"/>
    <property type="match status" value="1"/>
</dbReference>
<dbReference type="NCBIfam" id="TIGR01845">
    <property type="entry name" value="outer_NodT"/>
    <property type="match status" value="1"/>
</dbReference>
<dbReference type="PANTHER" id="PTHR30203">
    <property type="entry name" value="OUTER MEMBRANE CATION EFFLUX PROTEIN"/>
    <property type="match status" value="1"/>
</dbReference>
<evidence type="ECO:0000256" key="3">
    <source>
        <dbReference type="ARBA" id="ARBA00022452"/>
    </source>
</evidence>
<evidence type="ECO:0000256" key="8">
    <source>
        <dbReference type="ARBA" id="ARBA00023288"/>
    </source>
</evidence>
<keyword evidence="4 9" id="KW-0812">Transmembrane</keyword>
<dbReference type="Pfam" id="PF02321">
    <property type="entry name" value="OEP"/>
    <property type="match status" value="2"/>
</dbReference>
<dbReference type="AlphaFoldDB" id="A0A1W6LHT3"/>
<dbReference type="SUPFAM" id="SSF56954">
    <property type="entry name" value="Outer membrane efflux proteins (OEP)"/>
    <property type="match status" value="1"/>
</dbReference>
<organism evidence="10 11">
    <name type="scientific">Piscinibacter gummiphilus</name>
    <dbReference type="NCBI Taxonomy" id="946333"/>
    <lineage>
        <taxon>Bacteria</taxon>
        <taxon>Pseudomonadati</taxon>
        <taxon>Pseudomonadota</taxon>
        <taxon>Betaproteobacteria</taxon>
        <taxon>Burkholderiales</taxon>
        <taxon>Sphaerotilaceae</taxon>
        <taxon>Piscinibacter</taxon>
    </lineage>
</organism>
<keyword evidence="7 9" id="KW-0564">Palmitate</keyword>
<dbReference type="GO" id="GO:0015562">
    <property type="term" value="F:efflux transmembrane transporter activity"/>
    <property type="evidence" value="ECO:0007669"/>
    <property type="project" value="InterPro"/>
</dbReference>
<evidence type="ECO:0000256" key="9">
    <source>
        <dbReference type="RuleBase" id="RU362097"/>
    </source>
</evidence>
<dbReference type="KEGG" id="rgu:A4W93_08360"/>
<dbReference type="EMBL" id="CP015118">
    <property type="protein sequence ID" value="ARN23789.1"/>
    <property type="molecule type" value="Genomic_DNA"/>
</dbReference>
<name>A0A1W6LHT3_9BURK</name>
<evidence type="ECO:0000256" key="6">
    <source>
        <dbReference type="ARBA" id="ARBA00023136"/>
    </source>
</evidence>
<dbReference type="Gene3D" id="2.20.200.10">
    <property type="entry name" value="Outer membrane efflux proteins (OEP)"/>
    <property type="match status" value="1"/>
</dbReference>
<dbReference type="Gene3D" id="1.20.1600.10">
    <property type="entry name" value="Outer membrane efflux proteins (OEP)"/>
    <property type="match status" value="1"/>
</dbReference>
<dbReference type="OrthoDB" id="9770517at2"/>
<evidence type="ECO:0000256" key="7">
    <source>
        <dbReference type="ARBA" id="ARBA00023139"/>
    </source>
</evidence>
<evidence type="ECO:0000256" key="1">
    <source>
        <dbReference type="ARBA" id="ARBA00004370"/>
    </source>
</evidence>
<keyword evidence="3 9" id="KW-1134">Transmembrane beta strand</keyword>
<dbReference type="STRING" id="946333.A4W93_08360"/>
<keyword evidence="8 9" id="KW-0449">Lipoprotein</keyword>
<gene>
    <name evidence="10" type="ORF">A4W93_08360</name>
</gene>
<dbReference type="InterPro" id="IPR010131">
    <property type="entry name" value="MdtP/NodT-like"/>
</dbReference>
<keyword evidence="5" id="KW-0732">Signal</keyword>
<evidence type="ECO:0000313" key="11">
    <source>
        <dbReference type="Proteomes" id="UP000193427"/>
    </source>
</evidence>
<evidence type="ECO:0000313" key="10">
    <source>
        <dbReference type="EMBL" id="ARN23789.1"/>
    </source>
</evidence>
<dbReference type="PANTHER" id="PTHR30203:SF20">
    <property type="entry name" value="MULTIDRUG RESISTANCE OUTER MEMBRANE PROTEIN MDTP-RELATED"/>
    <property type="match status" value="1"/>
</dbReference>